<dbReference type="KEGG" id="rmm:ROSMUCSMR3_01209"/>
<dbReference type="Proteomes" id="UP000192273">
    <property type="component" value="Chromosome"/>
</dbReference>
<reference evidence="7 8" key="1">
    <citation type="submission" date="2017-03" db="EMBL/GenBank/DDBJ databases">
        <title>Genome Sequence of Roseovarius mucosus strain SMR3 Isolated from a culture of the Diatom Skeletonema marinoi.</title>
        <authorList>
            <person name="Topel M."/>
            <person name="Pinder M."/>
            <person name="Johansson O.N."/>
            <person name="Kourtchenko O."/>
            <person name="Godhe A."/>
            <person name="Clarke A.K."/>
        </authorList>
    </citation>
    <scope>NUCLEOTIDE SEQUENCE [LARGE SCALE GENOMIC DNA]</scope>
    <source>
        <strain evidence="7 8">SMR3</strain>
    </source>
</reference>
<keyword evidence="5" id="KW-0732">Signal</keyword>
<feature type="chain" id="PRO_5010690075" evidence="5">
    <location>
        <begin position="21"/>
        <end position="311"/>
    </location>
</feature>
<dbReference type="InterPro" id="IPR006665">
    <property type="entry name" value="OmpA-like"/>
</dbReference>
<dbReference type="RefSeq" id="WP_081506751.1">
    <property type="nucleotide sequence ID" value="NZ_CP020474.1"/>
</dbReference>
<evidence type="ECO:0000313" key="8">
    <source>
        <dbReference type="Proteomes" id="UP000192273"/>
    </source>
</evidence>
<dbReference type="Pfam" id="PF00691">
    <property type="entry name" value="OmpA"/>
    <property type="match status" value="1"/>
</dbReference>
<dbReference type="PROSITE" id="PS51123">
    <property type="entry name" value="OMPA_2"/>
    <property type="match status" value="1"/>
</dbReference>
<keyword evidence="2 4" id="KW-0472">Membrane</keyword>
<name>A0A1V0RLN9_9RHOB</name>
<dbReference type="Gene3D" id="3.30.1330.60">
    <property type="entry name" value="OmpA-like domain"/>
    <property type="match status" value="1"/>
</dbReference>
<evidence type="ECO:0000259" key="6">
    <source>
        <dbReference type="PROSITE" id="PS51123"/>
    </source>
</evidence>
<feature type="signal peptide" evidence="5">
    <location>
        <begin position="1"/>
        <end position="20"/>
    </location>
</feature>
<proteinExistence type="predicted"/>
<keyword evidence="3" id="KW-0998">Cell outer membrane</keyword>
<organism evidence="7 8">
    <name type="scientific">Roseovarius mucosus</name>
    <dbReference type="NCBI Taxonomy" id="215743"/>
    <lineage>
        <taxon>Bacteria</taxon>
        <taxon>Pseudomonadati</taxon>
        <taxon>Pseudomonadota</taxon>
        <taxon>Alphaproteobacteria</taxon>
        <taxon>Rhodobacterales</taxon>
        <taxon>Roseobacteraceae</taxon>
        <taxon>Roseovarius</taxon>
    </lineage>
</organism>
<dbReference type="AlphaFoldDB" id="A0A1V0RLN9"/>
<dbReference type="InterPro" id="IPR006664">
    <property type="entry name" value="OMP_bac"/>
</dbReference>
<evidence type="ECO:0000256" key="2">
    <source>
        <dbReference type="ARBA" id="ARBA00023136"/>
    </source>
</evidence>
<evidence type="ECO:0000256" key="3">
    <source>
        <dbReference type="ARBA" id="ARBA00023237"/>
    </source>
</evidence>
<dbReference type="SUPFAM" id="SSF103088">
    <property type="entry name" value="OmpA-like"/>
    <property type="match status" value="1"/>
</dbReference>
<accession>A0A1V0RLN9</accession>
<dbReference type="InterPro" id="IPR050330">
    <property type="entry name" value="Bact_OuterMem_StrucFunc"/>
</dbReference>
<dbReference type="OrthoDB" id="9792021at2"/>
<keyword evidence="8" id="KW-1185">Reference proteome</keyword>
<evidence type="ECO:0000256" key="5">
    <source>
        <dbReference type="SAM" id="SignalP"/>
    </source>
</evidence>
<protein>
    <submittedName>
        <fullName evidence="7">Peptidoglycan-binding protein ArfA</fullName>
    </submittedName>
</protein>
<evidence type="ECO:0000256" key="4">
    <source>
        <dbReference type="PROSITE-ProRule" id="PRU00473"/>
    </source>
</evidence>
<dbReference type="PANTHER" id="PTHR30329:SF21">
    <property type="entry name" value="LIPOPROTEIN YIAD-RELATED"/>
    <property type="match status" value="1"/>
</dbReference>
<dbReference type="PRINTS" id="PR01021">
    <property type="entry name" value="OMPADOMAIN"/>
</dbReference>
<dbReference type="PANTHER" id="PTHR30329">
    <property type="entry name" value="STATOR ELEMENT OF FLAGELLAR MOTOR COMPLEX"/>
    <property type="match status" value="1"/>
</dbReference>
<sequence>MRRVIPFLLWSFLAGGPAVAVDLTLPAGASQTREVIREADTVRLPTGPHSGTDVPNLRLEGRIVSRAWRMPVQGVTTLQLLTPLRDQLEGAGWEAVFACEALDCGGFDFRFALPTLPAPDMFLDLFDYRYLLMRRGMGATQEHAALIVSQSGRTGYVQVLHVTTLAEGYTIQPIPAEEREALPRADLVQALQTQGHAVLEGLDFGLGDNALGAGPYRSLVTLAEFLTASPETRVALVGHSDSIGGLEQNSALSRARAEAVLNLLVEQHGVAPAQVEAHGIGYLSPIASNTSPEGRERNRRVEVVLLDAEPQ</sequence>
<evidence type="ECO:0000313" key="7">
    <source>
        <dbReference type="EMBL" id="ARE82703.1"/>
    </source>
</evidence>
<dbReference type="EMBL" id="CP020474">
    <property type="protein sequence ID" value="ARE82703.1"/>
    <property type="molecule type" value="Genomic_DNA"/>
</dbReference>
<feature type="domain" description="OmpA-like" evidence="6">
    <location>
        <begin position="191"/>
        <end position="309"/>
    </location>
</feature>
<gene>
    <name evidence="7" type="primary">arfA</name>
    <name evidence="7" type="ORF">ROSMUCSMR3_01209</name>
</gene>
<comment type="subcellular location">
    <subcellularLocation>
        <location evidence="1">Cell outer membrane</location>
    </subcellularLocation>
</comment>
<dbReference type="GO" id="GO:0009279">
    <property type="term" value="C:cell outer membrane"/>
    <property type="evidence" value="ECO:0007669"/>
    <property type="project" value="UniProtKB-SubCell"/>
</dbReference>
<dbReference type="InterPro" id="IPR036737">
    <property type="entry name" value="OmpA-like_sf"/>
</dbReference>
<dbReference type="CDD" id="cd07185">
    <property type="entry name" value="OmpA_C-like"/>
    <property type="match status" value="1"/>
</dbReference>
<evidence type="ECO:0000256" key="1">
    <source>
        <dbReference type="ARBA" id="ARBA00004442"/>
    </source>
</evidence>